<evidence type="ECO:0000256" key="5">
    <source>
        <dbReference type="ARBA" id="ARBA00022801"/>
    </source>
</evidence>
<comment type="similarity">
    <text evidence="2 8">Belongs to the glycosyl hydrolase 28 family.</text>
</comment>
<keyword evidence="9" id="KW-0732">Signal</keyword>
<dbReference type="InterPro" id="IPR011050">
    <property type="entry name" value="Pectin_lyase_fold/virulence"/>
</dbReference>
<organism evidence="10 11">
    <name type="scientific">Rubus argutus</name>
    <name type="common">Southern blackberry</name>
    <dbReference type="NCBI Taxonomy" id="59490"/>
    <lineage>
        <taxon>Eukaryota</taxon>
        <taxon>Viridiplantae</taxon>
        <taxon>Streptophyta</taxon>
        <taxon>Embryophyta</taxon>
        <taxon>Tracheophyta</taxon>
        <taxon>Spermatophyta</taxon>
        <taxon>Magnoliopsida</taxon>
        <taxon>eudicotyledons</taxon>
        <taxon>Gunneridae</taxon>
        <taxon>Pentapetalae</taxon>
        <taxon>rosids</taxon>
        <taxon>fabids</taxon>
        <taxon>Rosales</taxon>
        <taxon>Rosaceae</taxon>
        <taxon>Rosoideae</taxon>
        <taxon>Rosoideae incertae sedis</taxon>
        <taxon>Rubus</taxon>
    </lineage>
</organism>
<keyword evidence="4" id="KW-0964">Secreted</keyword>
<evidence type="ECO:0000313" key="11">
    <source>
        <dbReference type="Proteomes" id="UP001457282"/>
    </source>
</evidence>
<evidence type="ECO:0000313" key="10">
    <source>
        <dbReference type="EMBL" id="KAK9931441.1"/>
    </source>
</evidence>
<evidence type="ECO:0000256" key="9">
    <source>
        <dbReference type="SAM" id="SignalP"/>
    </source>
</evidence>
<sequence>MGLPSFSSVVFLWIVASFSFGIVCGQDDTLNLLDFGASGDGIADDSQAFSNAWKTLCASGKALNIPAGKTFVVKPLQLLGPCKSNVLIQVDGNIVGPPTLGQWAESCNSGCWLCFQNVKGLIMKGNGLINGKGSIWWNQKSQSLNSLFFHKCDQLQLNGITSRDSPKMHVFIHSCNDVRISNVHLNAPENSPNTDGIDISLSSHVTVQDSFIGTGDDCIAIKGGSSFVNITHVTCGPGHGFSVGSLGQNPAVADEVEQIFVQNSICDKTLNCARIKTWVGGSGYAKAIFFKQMTLKQSKNPILIDQHYCNGAANCATKAGAVKVSDVQFSGFTGTSASEQAITLDCSDLGCTNIVMDHVSLTSAVPGKPVLRSVCNKASGEASFTTPEVPCLKSQVNPVTEIISPISVTP</sequence>
<dbReference type="PANTHER" id="PTHR31375">
    <property type="match status" value="1"/>
</dbReference>
<dbReference type="SUPFAM" id="SSF51126">
    <property type="entry name" value="Pectin lyase-like"/>
    <property type="match status" value="1"/>
</dbReference>
<evidence type="ECO:0000256" key="3">
    <source>
        <dbReference type="ARBA" id="ARBA00022512"/>
    </source>
</evidence>
<evidence type="ECO:0000256" key="2">
    <source>
        <dbReference type="ARBA" id="ARBA00008834"/>
    </source>
</evidence>
<dbReference type="InterPro" id="IPR006626">
    <property type="entry name" value="PbH1"/>
</dbReference>
<evidence type="ECO:0000256" key="7">
    <source>
        <dbReference type="ARBA" id="ARBA00023316"/>
    </source>
</evidence>
<evidence type="ECO:0000256" key="6">
    <source>
        <dbReference type="ARBA" id="ARBA00023295"/>
    </source>
</evidence>
<dbReference type="Gene3D" id="2.160.20.10">
    <property type="entry name" value="Single-stranded right-handed beta-helix, Pectin lyase-like"/>
    <property type="match status" value="1"/>
</dbReference>
<evidence type="ECO:0000256" key="4">
    <source>
        <dbReference type="ARBA" id="ARBA00022525"/>
    </source>
</evidence>
<comment type="subcellular location">
    <subcellularLocation>
        <location evidence="1">Secreted</location>
        <location evidence="1">Cell wall</location>
    </subcellularLocation>
</comment>
<keyword evidence="7" id="KW-0961">Cell wall biogenesis/degradation</keyword>
<evidence type="ECO:0008006" key="12">
    <source>
        <dbReference type="Google" id="ProtNLM"/>
    </source>
</evidence>
<gene>
    <name evidence="10" type="ORF">M0R45_018716</name>
</gene>
<protein>
    <recommendedName>
        <fullName evidence="12">Polygalacturonase</fullName>
    </recommendedName>
</protein>
<comment type="caution">
    <text evidence="10">The sequence shown here is derived from an EMBL/GenBank/DDBJ whole genome shotgun (WGS) entry which is preliminary data.</text>
</comment>
<dbReference type="SMART" id="SM00710">
    <property type="entry name" value="PbH1"/>
    <property type="match status" value="4"/>
</dbReference>
<dbReference type="EMBL" id="JBEDUW010000004">
    <property type="protein sequence ID" value="KAK9931441.1"/>
    <property type="molecule type" value="Genomic_DNA"/>
</dbReference>
<dbReference type="InterPro" id="IPR012334">
    <property type="entry name" value="Pectin_lyas_fold"/>
</dbReference>
<name>A0AAW1X3D7_RUBAR</name>
<keyword evidence="5 8" id="KW-0378">Hydrolase</keyword>
<feature type="chain" id="PRO_5043318209" description="Polygalacturonase" evidence="9">
    <location>
        <begin position="26"/>
        <end position="410"/>
    </location>
</feature>
<dbReference type="GO" id="GO:0071555">
    <property type="term" value="P:cell wall organization"/>
    <property type="evidence" value="ECO:0007669"/>
    <property type="project" value="UniProtKB-KW"/>
</dbReference>
<dbReference type="Pfam" id="PF00295">
    <property type="entry name" value="Glyco_hydro_28"/>
    <property type="match status" value="1"/>
</dbReference>
<reference evidence="10 11" key="1">
    <citation type="journal article" date="2023" name="G3 (Bethesda)">
        <title>A chromosome-length genome assembly and annotation of blackberry (Rubus argutus, cv. 'Hillquist').</title>
        <authorList>
            <person name="Bruna T."/>
            <person name="Aryal R."/>
            <person name="Dudchenko O."/>
            <person name="Sargent D.J."/>
            <person name="Mead D."/>
            <person name="Buti M."/>
            <person name="Cavallini A."/>
            <person name="Hytonen T."/>
            <person name="Andres J."/>
            <person name="Pham M."/>
            <person name="Weisz D."/>
            <person name="Mascagni F."/>
            <person name="Usai G."/>
            <person name="Natali L."/>
            <person name="Bassil N."/>
            <person name="Fernandez G.E."/>
            <person name="Lomsadze A."/>
            <person name="Armour M."/>
            <person name="Olukolu B."/>
            <person name="Poorten T."/>
            <person name="Britton C."/>
            <person name="Davik J."/>
            <person name="Ashrafi H."/>
            <person name="Aiden E.L."/>
            <person name="Borodovsky M."/>
            <person name="Worthington M."/>
        </authorList>
    </citation>
    <scope>NUCLEOTIDE SEQUENCE [LARGE SCALE GENOMIC DNA]</scope>
    <source>
        <strain evidence="10">PI 553951</strain>
    </source>
</reference>
<keyword evidence="6 8" id="KW-0326">Glycosidase</keyword>
<dbReference type="InterPro" id="IPR000743">
    <property type="entry name" value="Glyco_hydro_28"/>
</dbReference>
<feature type="signal peptide" evidence="9">
    <location>
        <begin position="1"/>
        <end position="25"/>
    </location>
</feature>
<dbReference type="Proteomes" id="UP001457282">
    <property type="component" value="Unassembled WGS sequence"/>
</dbReference>
<dbReference type="GO" id="GO:0004650">
    <property type="term" value="F:polygalacturonase activity"/>
    <property type="evidence" value="ECO:0007669"/>
    <property type="project" value="InterPro"/>
</dbReference>
<dbReference type="AlphaFoldDB" id="A0AAW1X3D7"/>
<evidence type="ECO:0000256" key="1">
    <source>
        <dbReference type="ARBA" id="ARBA00004191"/>
    </source>
</evidence>
<proteinExistence type="inferred from homology"/>
<keyword evidence="3" id="KW-0134">Cell wall</keyword>
<accession>A0AAW1X3D7</accession>
<keyword evidence="11" id="KW-1185">Reference proteome</keyword>
<evidence type="ECO:0000256" key="8">
    <source>
        <dbReference type="RuleBase" id="RU361169"/>
    </source>
</evidence>
<dbReference type="GO" id="GO:0005975">
    <property type="term" value="P:carbohydrate metabolic process"/>
    <property type="evidence" value="ECO:0007669"/>
    <property type="project" value="InterPro"/>
</dbReference>